<reference evidence="1" key="1">
    <citation type="submission" date="2021-06" db="EMBL/GenBank/DDBJ databases">
        <authorList>
            <person name="Kallberg Y."/>
            <person name="Tangrot J."/>
            <person name="Rosling A."/>
        </authorList>
    </citation>
    <scope>NUCLEOTIDE SEQUENCE</scope>
    <source>
        <strain evidence="1">MA461A</strain>
    </source>
</reference>
<dbReference type="Proteomes" id="UP000789920">
    <property type="component" value="Unassembled WGS sequence"/>
</dbReference>
<keyword evidence="2" id="KW-1185">Reference proteome</keyword>
<evidence type="ECO:0000313" key="2">
    <source>
        <dbReference type="Proteomes" id="UP000789920"/>
    </source>
</evidence>
<feature type="non-terminal residue" evidence="1">
    <location>
        <position position="1"/>
    </location>
</feature>
<accession>A0ACA9Q2M9</accession>
<comment type="caution">
    <text evidence="1">The sequence shown here is derived from an EMBL/GenBank/DDBJ whole genome shotgun (WGS) entry which is preliminary data.</text>
</comment>
<gene>
    <name evidence="1" type="ORF">RPERSI_LOCUS12562</name>
</gene>
<feature type="non-terminal residue" evidence="1">
    <location>
        <position position="318"/>
    </location>
</feature>
<organism evidence="1 2">
    <name type="scientific">Racocetra persica</name>
    <dbReference type="NCBI Taxonomy" id="160502"/>
    <lineage>
        <taxon>Eukaryota</taxon>
        <taxon>Fungi</taxon>
        <taxon>Fungi incertae sedis</taxon>
        <taxon>Mucoromycota</taxon>
        <taxon>Glomeromycotina</taxon>
        <taxon>Glomeromycetes</taxon>
        <taxon>Diversisporales</taxon>
        <taxon>Gigasporaceae</taxon>
        <taxon>Racocetra</taxon>
    </lineage>
</organism>
<proteinExistence type="predicted"/>
<protein>
    <submittedName>
        <fullName evidence="1">7306_t:CDS:1</fullName>
    </submittedName>
</protein>
<dbReference type="EMBL" id="CAJVQC010026995">
    <property type="protein sequence ID" value="CAG8735034.1"/>
    <property type="molecule type" value="Genomic_DNA"/>
</dbReference>
<name>A0ACA9Q2M9_9GLOM</name>
<sequence>NQDDYTVEVDCNPNMVTFTCKSNKVTFICKKHEEVAAEKDFSEFYYIISSGNPDLGLNFDDDSSSILNLRSFKDNTNAQWKIQRIDNSEVDPAETDNITLWTISSKKTDGTQFLYPNNTEDMCLDAWENKLIDGCKVRLHPPHGGPNQQWTLQQVNDDYTVEKSEEVAAKKVKKDFSEFYYIVSSGNPDLGLNFDDDSSSILNLRSFKDNTNAQWKIQRIDNSEDGLSLTDSSPIKDVILINKKTGKAMKYQKQETGAEITQVDPAETDNITLWTISSKKTDGTQYIYPNNTENMCLDGWDAKLIDGCKVRLYPPHDG</sequence>
<evidence type="ECO:0000313" key="1">
    <source>
        <dbReference type="EMBL" id="CAG8735034.1"/>
    </source>
</evidence>